<feature type="region of interest" description="Disordered" evidence="4">
    <location>
        <begin position="31"/>
        <end position="57"/>
    </location>
</feature>
<feature type="non-terminal residue" evidence="5">
    <location>
        <position position="1"/>
    </location>
</feature>
<evidence type="ECO:0000256" key="4">
    <source>
        <dbReference type="SAM" id="MobiDB-lite"/>
    </source>
</evidence>
<dbReference type="InterPro" id="IPR035500">
    <property type="entry name" value="NHR-like_dom_sf"/>
</dbReference>
<reference evidence="5" key="1">
    <citation type="journal article" date="2004" name="Nature">
        <title>Genome duplication in the teleost fish Tetraodon nigroviridis reveals the early vertebrate proto-karyotype.</title>
        <authorList>
            <person name="Jaillon O."/>
            <person name="Aury J.-M."/>
            <person name="Brunet F."/>
            <person name="Petit J.-L."/>
            <person name="Stange-Thomann N."/>
            <person name="Mauceli E."/>
            <person name="Bouneau L."/>
            <person name="Fischer C."/>
            <person name="Ozouf-Costaz C."/>
            <person name="Bernot A."/>
            <person name="Nicaud S."/>
            <person name="Jaffe D."/>
            <person name="Fisher S."/>
            <person name="Lutfalla G."/>
            <person name="Dossat C."/>
            <person name="Segurens B."/>
            <person name="Dasilva C."/>
            <person name="Salanoubat M."/>
            <person name="Levy M."/>
            <person name="Boudet N."/>
            <person name="Castellano S."/>
            <person name="Anthouard V."/>
            <person name="Jubin C."/>
            <person name="Castelli V."/>
            <person name="Katinka M."/>
            <person name="Vacherie B."/>
            <person name="Biemont C."/>
            <person name="Skalli Z."/>
            <person name="Cattolico L."/>
            <person name="Poulain J."/>
            <person name="De Berardinis V."/>
            <person name="Cruaud C."/>
            <person name="Duprat S."/>
            <person name="Brottier P."/>
            <person name="Coutanceau J.-P."/>
            <person name="Gouzy J."/>
            <person name="Parra G."/>
            <person name="Lardier G."/>
            <person name="Chapple C."/>
            <person name="McKernan K.J."/>
            <person name="McEwan P."/>
            <person name="Bosak S."/>
            <person name="Kellis M."/>
            <person name="Volff J.-N."/>
            <person name="Guigo R."/>
            <person name="Zody M.C."/>
            <person name="Mesirov J."/>
            <person name="Lindblad-Toh K."/>
            <person name="Birren B."/>
            <person name="Nusbaum C."/>
            <person name="Kahn D."/>
            <person name="Robinson-Rechavi M."/>
            <person name="Laudet V."/>
            <person name="Schachter V."/>
            <person name="Quetier F."/>
            <person name="Saurin W."/>
            <person name="Scarpelli C."/>
            <person name="Wincker P."/>
            <person name="Lander E.S."/>
            <person name="Weissenbach J."/>
            <person name="Roest Crollius H."/>
        </authorList>
    </citation>
    <scope>NUCLEOTIDE SEQUENCE [LARGE SCALE GENOMIC DNA]</scope>
</reference>
<evidence type="ECO:0000256" key="3">
    <source>
        <dbReference type="ARBA" id="ARBA00023170"/>
    </source>
</evidence>
<keyword evidence="3" id="KW-0675">Receptor</keyword>
<feature type="non-terminal residue" evidence="5">
    <location>
        <position position="77"/>
    </location>
</feature>
<evidence type="ECO:0000313" key="5">
    <source>
        <dbReference type="EMBL" id="CAG14410.1"/>
    </source>
</evidence>
<evidence type="ECO:0000256" key="1">
    <source>
        <dbReference type="ARBA" id="ARBA00023015"/>
    </source>
</evidence>
<organism evidence="5">
    <name type="scientific">Tetraodon nigroviridis</name>
    <name type="common">Spotted green pufferfish</name>
    <name type="synonym">Chelonodon nigroviridis</name>
    <dbReference type="NCBI Taxonomy" id="99883"/>
    <lineage>
        <taxon>Eukaryota</taxon>
        <taxon>Metazoa</taxon>
        <taxon>Chordata</taxon>
        <taxon>Craniata</taxon>
        <taxon>Vertebrata</taxon>
        <taxon>Euteleostomi</taxon>
        <taxon>Actinopterygii</taxon>
        <taxon>Neopterygii</taxon>
        <taxon>Teleostei</taxon>
        <taxon>Neoteleostei</taxon>
        <taxon>Acanthomorphata</taxon>
        <taxon>Eupercaria</taxon>
        <taxon>Tetraodontiformes</taxon>
        <taxon>Tetradontoidea</taxon>
        <taxon>Tetraodontidae</taxon>
        <taxon>Tetraodon</taxon>
    </lineage>
</organism>
<proteinExistence type="predicted"/>
<keyword evidence="1" id="KW-0805">Transcription regulation</keyword>
<protein>
    <submittedName>
        <fullName evidence="5">(spotted green pufferfish) hypothetical protein</fullName>
    </submittedName>
</protein>
<dbReference type="OrthoDB" id="5774777at2759"/>
<sequence length="77" mass="8427">PSSSENVYETSARLLFMSVKWAKNLPGLLQPALQRPGEEPVSAPVPRPPTPPTGLNSSALSRQVILLEEAWSELYLL</sequence>
<name>Q4RB23_TETNG</name>
<reference evidence="5" key="2">
    <citation type="submission" date="2004-02" db="EMBL/GenBank/DDBJ databases">
        <authorList>
            <consortium name="Genoscope"/>
            <consortium name="Whitehead Institute Centre for Genome Research"/>
        </authorList>
    </citation>
    <scope>NUCLEOTIDE SEQUENCE</scope>
</reference>
<accession>Q4RB23</accession>
<dbReference type="AlphaFoldDB" id="Q4RB23"/>
<comment type="caution">
    <text evidence="5">The sequence shown here is derived from an EMBL/GenBank/DDBJ whole genome shotgun (WGS) entry which is preliminary data.</text>
</comment>
<dbReference type="KEGG" id="tng:GSTEN00036423G001"/>
<dbReference type="EMBL" id="CAAE01022435">
    <property type="protein sequence ID" value="CAG14410.1"/>
    <property type="molecule type" value="Genomic_DNA"/>
</dbReference>
<dbReference type="Gene3D" id="1.10.565.10">
    <property type="entry name" value="Retinoid X Receptor"/>
    <property type="match status" value="1"/>
</dbReference>
<evidence type="ECO:0000256" key="2">
    <source>
        <dbReference type="ARBA" id="ARBA00023163"/>
    </source>
</evidence>
<gene>
    <name evidence="5" type="ORF">GSTENG00036423001</name>
</gene>
<dbReference type="SUPFAM" id="SSF48508">
    <property type="entry name" value="Nuclear receptor ligand-binding domain"/>
    <property type="match status" value="1"/>
</dbReference>
<keyword evidence="2" id="KW-0804">Transcription</keyword>
<feature type="compositionally biased region" description="Pro residues" evidence="4">
    <location>
        <begin position="43"/>
        <end position="52"/>
    </location>
</feature>